<dbReference type="PANTHER" id="PTHR46193">
    <property type="entry name" value="6-PHOSPHOGLUCONATE PHOSPHATASE"/>
    <property type="match status" value="1"/>
</dbReference>
<evidence type="ECO:0000256" key="1">
    <source>
        <dbReference type="ARBA" id="ARBA00006171"/>
    </source>
</evidence>
<dbReference type="PANTHER" id="PTHR46193:SF10">
    <property type="entry name" value="6-PHOSPHOGLUCONATE PHOSPHATASE"/>
    <property type="match status" value="1"/>
</dbReference>
<dbReference type="SUPFAM" id="SSF56784">
    <property type="entry name" value="HAD-like"/>
    <property type="match status" value="1"/>
</dbReference>
<protein>
    <submittedName>
        <fullName evidence="5">Beta-phosphoglucomutase-like phosphatase (HAD superfamily)</fullName>
    </submittedName>
</protein>
<feature type="region of interest" description="Disordered" evidence="4">
    <location>
        <begin position="95"/>
        <end position="114"/>
    </location>
</feature>
<evidence type="ECO:0000256" key="2">
    <source>
        <dbReference type="ARBA" id="ARBA00022723"/>
    </source>
</evidence>
<dbReference type="Gene3D" id="3.40.50.1000">
    <property type="entry name" value="HAD superfamily/HAD-like"/>
    <property type="match status" value="1"/>
</dbReference>
<dbReference type="Pfam" id="PF00702">
    <property type="entry name" value="Hydrolase"/>
    <property type="match status" value="1"/>
</dbReference>
<evidence type="ECO:0000256" key="3">
    <source>
        <dbReference type="ARBA" id="ARBA00022842"/>
    </source>
</evidence>
<comment type="caution">
    <text evidence="5">The sequence shown here is derived from an EMBL/GenBank/DDBJ whole genome shotgun (WGS) entry which is preliminary data.</text>
</comment>
<keyword evidence="2" id="KW-0479">Metal-binding</keyword>
<dbReference type="GO" id="GO:0046872">
    <property type="term" value="F:metal ion binding"/>
    <property type="evidence" value="ECO:0007669"/>
    <property type="project" value="UniProtKB-KW"/>
</dbReference>
<name>A0A7W7CTY1_9ACTN</name>
<keyword evidence="3" id="KW-0460">Magnesium</keyword>
<dbReference type="InterPro" id="IPR023214">
    <property type="entry name" value="HAD_sf"/>
</dbReference>
<dbReference type="GO" id="GO:0003824">
    <property type="term" value="F:catalytic activity"/>
    <property type="evidence" value="ECO:0007669"/>
    <property type="project" value="UniProtKB-ARBA"/>
</dbReference>
<dbReference type="InterPro" id="IPR051600">
    <property type="entry name" value="Beta-PGM-like"/>
</dbReference>
<proteinExistence type="inferred from homology"/>
<evidence type="ECO:0000256" key="4">
    <source>
        <dbReference type="SAM" id="MobiDB-lite"/>
    </source>
</evidence>
<gene>
    <name evidence="5" type="ORF">BKA14_003376</name>
</gene>
<dbReference type="NCBIfam" id="TIGR01509">
    <property type="entry name" value="HAD-SF-IA-v3"/>
    <property type="match status" value="1"/>
</dbReference>
<dbReference type="AlphaFoldDB" id="A0A7W7CTY1"/>
<comment type="similarity">
    <text evidence="1">Belongs to the HAD-like hydrolase superfamily. CbbY/CbbZ/Gph/YieH family.</text>
</comment>
<dbReference type="InterPro" id="IPR006439">
    <property type="entry name" value="HAD-SF_hydro_IA"/>
</dbReference>
<keyword evidence="6" id="KW-1185">Reference proteome</keyword>
<sequence length="126" mass="12737">MTLPATAVASNSPRAFVDAVLISAGLDDLFAEIFSAADVEHPKPAPDLYLTACAALGADPVRAVAFEDSRTGVASARAAGMVVVGVPSRPDADLGTDALFARPTSGPPSTSSKYSTCSAPYPTALI</sequence>
<evidence type="ECO:0000313" key="6">
    <source>
        <dbReference type="Proteomes" id="UP000542742"/>
    </source>
</evidence>
<dbReference type="InterPro" id="IPR036412">
    <property type="entry name" value="HAD-like_sf"/>
</dbReference>
<organism evidence="5 6">
    <name type="scientific">Paractinoplanes abujensis</name>
    <dbReference type="NCBI Taxonomy" id="882441"/>
    <lineage>
        <taxon>Bacteria</taxon>
        <taxon>Bacillati</taxon>
        <taxon>Actinomycetota</taxon>
        <taxon>Actinomycetes</taxon>
        <taxon>Micromonosporales</taxon>
        <taxon>Micromonosporaceae</taxon>
        <taxon>Paractinoplanes</taxon>
    </lineage>
</organism>
<reference evidence="5 6" key="1">
    <citation type="submission" date="2020-08" db="EMBL/GenBank/DDBJ databases">
        <title>Sequencing the genomes of 1000 actinobacteria strains.</title>
        <authorList>
            <person name="Klenk H.-P."/>
        </authorList>
    </citation>
    <scope>NUCLEOTIDE SEQUENCE [LARGE SCALE GENOMIC DNA]</scope>
    <source>
        <strain evidence="5 6">DSM 45518</strain>
    </source>
</reference>
<dbReference type="EMBL" id="JACHMF010000001">
    <property type="protein sequence ID" value="MBB4693228.1"/>
    <property type="molecule type" value="Genomic_DNA"/>
</dbReference>
<accession>A0A7W7CTY1</accession>
<dbReference type="Proteomes" id="UP000542742">
    <property type="component" value="Unassembled WGS sequence"/>
</dbReference>
<evidence type="ECO:0000313" key="5">
    <source>
        <dbReference type="EMBL" id="MBB4693228.1"/>
    </source>
</evidence>